<dbReference type="EMBL" id="CAUYUJ010016710">
    <property type="protein sequence ID" value="CAK0868053.1"/>
    <property type="molecule type" value="Genomic_DNA"/>
</dbReference>
<feature type="region of interest" description="Disordered" evidence="1">
    <location>
        <begin position="1"/>
        <end position="33"/>
    </location>
</feature>
<feature type="region of interest" description="Disordered" evidence="1">
    <location>
        <begin position="188"/>
        <end position="251"/>
    </location>
</feature>
<evidence type="ECO:0000313" key="2">
    <source>
        <dbReference type="EMBL" id="CAK0868053.1"/>
    </source>
</evidence>
<accession>A0ABN9V817</accession>
<sequence length="388" mass="41143">MAAMAGRAAPPAVGRARQEGALPRAPRTFSASLPIRQLRAPGAGAAEGSAGLPARAGAAAGAGALAALVSRTRGRRPRRRPARRPGAALLQGWRSRSAAPACSSGHDLDTLAEWHSATSIRRAWRAERRASILASVRAGWADSVTCAAANKGPRAECMTPTNLTLVGSPPLLWVAFYDTDVEQDCLTKSTASSHNGPPSAPARGDHPPHVQGGRSLIGEELTQHGRGTGHSAGGPREVPVPGRLRADGQLPHVGRRRLVLGASRSGLRGRIARDGRALQGDGCLPGLPRARRLLPLRRARRHEREGEGAHRRVGPDRRVCPQGGVHHRFCGRLRELARSGRSCGPVPFRTSSWSWSWSWSGSWSWSWSWSSSSSSSSSFSSLSSSSVS</sequence>
<feature type="non-terminal residue" evidence="2">
    <location>
        <position position="388"/>
    </location>
</feature>
<proteinExistence type="predicted"/>
<feature type="compositionally biased region" description="Low complexity" evidence="1">
    <location>
        <begin position="1"/>
        <end position="15"/>
    </location>
</feature>
<evidence type="ECO:0000256" key="1">
    <source>
        <dbReference type="SAM" id="MobiDB-lite"/>
    </source>
</evidence>
<reference evidence="2" key="1">
    <citation type="submission" date="2023-10" db="EMBL/GenBank/DDBJ databases">
        <authorList>
            <person name="Chen Y."/>
            <person name="Shah S."/>
            <person name="Dougan E. K."/>
            <person name="Thang M."/>
            <person name="Chan C."/>
        </authorList>
    </citation>
    <scope>NUCLEOTIDE SEQUENCE [LARGE SCALE GENOMIC DNA]</scope>
</reference>
<evidence type="ECO:0000313" key="3">
    <source>
        <dbReference type="Proteomes" id="UP001189429"/>
    </source>
</evidence>
<name>A0ABN9V817_9DINO</name>
<dbReference type="Proteomes" id="UP001189429">
    <property type="component" value="Unassembled WGS sequence"/>
</dbReference>
<protein>
    <submittedName>
        <fullName evidence="2">Uncharacterized protein</fullName>
    </submittedName>
</protein>
<keyword evidence="3" id="KW-1185">Reference proteome</keyword>
<comment type="caution">
    <text evidence="2">The sequence shown here is derived from an EMBL/GenBank/DDBJ whole genome shotgun (WGS) entry which is preliminary data.</text>
</comment>
<gene>
    <name evidence="2" type="ORF">PCOR1329_LOCUS54834</name>
</gene>
<organism evidence="2 3">
    <name type="scientific">Prorocentrum cordatum</name>
    <dbReference type="NCBI Taxonomy" id="2364126"/>
    <lineage>
        <taxon>Eukaryota</taxon>
        <taxon>Sar</taxon>
        <taxon>Alveolata</taxon>
        <taxon>Dinophyceae</taxon>
        <taxon>Prorocentrales</taxon>
        <taxon>Prorocentraceae</taxon>
        <taxon>Prorocentrum</taxon>
    </lineage>
</organism>